<keyword evidence="1" id="KW-0472">Membrane</keyword>
<feature type="transmembrane region" description="Helical" evidence="1">
    <location>
        <begin position="22"/>
        <end position="40"/>
    </location>
</feature>
<dbReference type="EMBL" id="GEDG01025153">
    <property type="protein sequence ID" value="JAP15448.1"/>
    <property type="molecule type" value="Transcribed_RNA"/>
</dbReference>
<reference evidence="2" key="1">
    <citation type="submission" date="2015-12" db="EMBL/GenBank/DDBJ databases">
        <title>Gene expression during late stages of embryo sac development: a critical building block for successful pollen-pistil interactions.</title>
        <authorList>
            <person name="Liu Y."/>
            <person name="Joly V."/>
            <person name="Sabar M."/>
            <person name="Matton D.P."/>
        </authorList>
    </citation>
    <scope>NUCLEOTIDE SEQUENCE</scope>
</reference>
<accession>A0A0V0H598</accession>
<proteinExistence type="predicted"/>
<dbReference type="AlphaFoldDB" id="A0A0V0H598"/>
<name>A0A0V0H598_SOLCH</name>
<organism evidence="2">
    <name type="scientific">Solanum chacoense</name>
    <name type="common">Chaco potato</name>
    <dbReference type="NCBI Taxonomy" id="4108"/>
    <lineage>
        <taxon>Eukaryota</taxon>
        <taxon>Viridiplantae</taxon>
        <taxon>Streptophyta</taxon>
        <taxon>Embryophyta</taxon>
        <taxon>Tracheophyta</taxon>
        <taxon>Spermatophyta</taxon>
        <taxon>Magnoliopsida</taxon>
        <taxon>eudicotyledons</taxon>
        <taxon>Gunneridae</taxon>
        <taxon>Pentapetalae</taxon>
        <taxon>asterids</taxon>
        <taxon>lamiids</taxon>
        <taxon>Solanales</taxon>
        <taxon>Solanaceae</taxon>
        <taxon>Solanoideae</taxon>
        <taxon>Solaneae</taxon>
        <taxon>Solanum</taxon>
    </lineage>
</organism>
<protein>
    <submittedName>
        <fullName evidence="2">Putative ovule protein</fullName>
    </submittedName>
</protein>
<keyword evidence="1" id="KW-1133">Transmembrane helix</keyword>
<keyword evidence="1" id="KW-0812">Transmembrane</keyword>
<evidence type="ECO:0000313" key="2">
    <source>
        <dbReference type="EMBL" id="JAP15448.1"/>
    </source>
</evidence>
<sequence>MFLVVCLRMNALSGKWNAELEGKYLATYILAVGLFLSFWLKNKCLKHFYTSPNTTEVLKSYFGLKAT</sequence>
<evidence type="ECO:0000256" key="1">
    <source>
        <dbReference type="SAM" id="Phobius"/>
    </source>
</evidence>